<dbReference type="InterPro" id="IPR043130">
    <property type="entry name" value="CDP-OH_PTrfase_TM_dom"/>
</dbReference>
<dbReference type="InterPro" id="IPR048254">
    <property type="entry name" value="CDP_ALCOHOL_P_TRANSF_CS"/>
</dbReference>
<sequence>MRTPSLPAEAGQKPTVADYYAVNRGGGLFSEAVSQRIGSRVAVFAHRHGLSPTVVTMFNLTLGCLTSFVVIAAAGPVADGRAWGWPVGLLALAGWQLAYALDCTDGQLARATGQSTAAGGRLDVLCDVAVQSTLVAAVSATAKAQQPDTPAWLLAAFAATWMVNLVTSVMQSSGQETSMVTNRSLPVRVVKLVRDYGAVIALAGVLLTAAPQWAVWFVALFTLVNGGFLAASIAFTGRTALRSQTGTGR</sequence>
<feature type="transmembrane region" description="Helical" evidence="3">
    <location>
        <begin position="216"/>
        <end position="235"/>
    </location>
</feature>
<comment type="similarity">
    <text evidence="2">Belongs to the CDP-alcohol phosphatidyltransferase class-I family.</text>
</comment>
<keyword evidence="3" id="KW-0812">Transmembrane</keyword>
<name>A0A239B0F8_9ACTN</name>
<keyword evidence="5" id="KW-1185">Reference proteome</keyword>
<accession>A0A239B0F8</accession>
<dbReference type="Proteomes" id="UP000198415">
    <property type="component" value="Unassembled WGS sequence"/>
</dbReference>
<dbReference type="GO" id="GO:0008654">
    <property type="term" value="P:phospholipid biosynthetic process"/>
    <property type="evidence" value="ECO:0007669"/>
    <property type="project" value="InterPro"/>
</dbReference>
<dbReference type="Gene3D" id="1.20.120.1760">
    <property type="match status" value="1"/>
</dbReference>
<protein>
    <submittedName>
        <fullName evidence="4">Phosphatidylglycerophosphate synthase</fullName>
    </submittedName>
</protein>
<feature type="transmembrane region" description="Helical" evidence="3">
    <location>
        <begin position="83"/>
        <end position="101"/>
    </location>
</feature>
<reference evidence="4 5" key="1">
    <citation type="submission" date="2017-06" db="EMBL/GenBank/DDBJ databases">
        <authorList>
            <person name="Kim H.J."/>
            <person name="Triplett B.A."/>
        </authorList>
    </citation>
    <scope>NUCLEOTIDE SEQUENCE [LARGE SCALE GENOMIC DNA]</scope>
    <source>
        <strain evidence="4 5">DSM 43151</strain>
    </source>
</reference>
<evidence type="ECO:0000256" key="2">
    <source>
        <dbReference type="RuleBase" id="RU003750"/>
    </source>
</evidence>
<evidence type="ECO:0000313" key="4">
    <source>
        <dbReference type="EMBL" id="SNS01091.1"/>
    </source>
</evidence>
<dbReference type="OrthoDB" id="7390033at2"/>
<keyword evidence="1 2" id="KW-0808">Transferase</keyword>
<dbReference type="EMBL" id="FZNR01000008">
    <property type="protein sequence ID" value="SNS01091.1"/>
    <property type="molecule type" value="Genomic_DNA"/>
</dbReference>
<evidence type="ECO:0000313" key="5">
    <source>
        <dbReference type="Proteomes" id="UP000198415"/>
    </source>
</evidence>
<dbReference type="RefSeq" id="WP_089295167.1">
    <property type="nucleotide sequence ID" value="NZ_BOMU01000050.1"/>
</dbReference>
<dbReference type="InterPro" id="IPR000462">
    <property type="entry name" value="CDP-OH_P_trans"/>
</dbReference>
<dbReference type="Pfam" id="PF01066">
    <property type="entry name" value="CDP-OH_P_transf"/>
    <property type="match status" value="1"/>
</dbReference>
<feature type="transmembrane region" description="Helical" evidence="3">
    <location>
        <begin position="152"/>
        <end position="171"/>
    </location>
</feature>
<dbReference type="GO" id="GO:0016020">
    <property type="term" value="C:membrane"/>
    <property type="evidence" value="ECO:0007669"/>
    <property type="project" value="InterPro"/>
</dbReference>
<evidence type="ECO:0000256" key="3">
    <source>
        <dbReference type="SAM" id="Phobius"/>
    </source>
</evidence>
<keyword evidence="3" id="KW-0472">Membrane</keyword>
<keyword evidence="3" id="KW-1133">Transmembrane helix</keyword>
<evidence type="ECO:0000256" key="1">
    <source>
        <dbReference type="ARBA" id="ARBA00022679"/>
    </source>
</evidence>
<dbReference type="GO" id="GO:0016780">
    <property type="term" value="F:phosphotransferase activity, for other substituted phosphate groups"/>
    <property type="evidence" value="ECO:0007669"/>
    <property type="project" value="InterPro"/>
</dbReference>
<dbReference type="PROSITE" id="PS00379">
    <property type="entry name" value="CDP_ALCOHOL_P_TRANSF"/>
    <property type="match status" value="1"/>
</dbReference>
<dbReference type="AlphaFoldDB" id="A0A239B0F8"/>
<gene>
    <name evidence="4" type="ORF">SAMN06264365_108237</name>
</gene>
<feature type="transmembrane region" description="Helical" evidence="3">
    <location>
        <begin position="54"/>
        <end position="77"/>
    </location>
</feature>
<organism evidence="4 5">
    <name type="scientific">Actinoplanes regularis</name>
    <dbReference type="NCBI Taxonomy" id="52697"/>
    <lineage>
        <taxon>Bacteria</taxon>
        <taxon>Bacillati</taxon>
        <taxon>Actinomycetota</taxon>
        <taxon>Actinomycetes</taxon>
        <taxon>Micromonosporales</taxon>
        <taxon>Micromonosporaceae</taxon>
        <taxon>Actinoplanes</taxon>
    </lineage>
</organism>
<proteinExistence type="inferred from homology"/>